<keyword evidence="1 2" id="KW-0597">Phosphoprotein</keyword>
<dbReference type="SUPFAM" id="SSF52172">
    <property type="entry name" value="CheY-like"/>
    <property type="match status" value="1"/>
</dbReference>
<feature type="domain" description="Response regulatory" evidence="3">
    <location>
        <begin position="5"/>
        <end position="123"/>
    </location>
</feature>
<dbReference type="KEGG" id="dti:Desti_0448"/>
<dbReference type="PROSITE" id="PS50110">
    <property type="entry name" value="RESPONSE_REGULATORY"/>
    <property type="match status" value="1"/>
</dbReference>
<dbReference type="InterPro" id="IPR001789">
    <property type="entry name" value="Sig_transdc_resp-reg_receiver"/>
</dbReference>
<dbReference type="InterPro" id="IPR050595">
    <property type="entry name" value="Bact_response_regulator"/>
</dbReference>
<evidence type="ECO:0000313" key="4">
    <source>
        <dbReference type="EMBL" id="AFM23183.1"/>
    </source>
</evidence>
<keyword evidence="4" id="KW-0238">DNA-binding</keyword>
<evidence type="ECO:0000313" key="5">
    <source>
        <dbReference type="Proteomes" id="UP000006055"/>
    </source>
</evidence>
<dbReference type="eggNOG" id="COG0784">
    <property type="taxonomic scope" value="Bacteria"/>
</dbReference>
<dbReference type="InterPro" id="IPR011006">
    <property type="entry name" value="CheY-like_superfamily"/>
</dbReference>
<dbReference type="STRING" id="706587.Desti_0448"/>
<dbReference type="Proteomes" id="UP000006055">
    <property type="component" value="Chromosome"/>
</dbReference>
<evidence type="ECO:0000256" key="1">
    <source>
        <dbReference type="ARBA" id="ARBA00022553"/>
    </source>
</evidence>
<dbReference type="AlphaFoldDB" id="I4C0U2"/>
<gene>
    <name evidence="4" type="ordered locus">Desti_0448</name>
</gene>
<dbReference type="SMART" id="SM00448">
    <property type="entry name" value="REC"/>
    <property type="match status" value="1"/>
</dbReference>
<keyword evidence="5" id="KW-1185">Reference proteome</keyword>
<dbReference type="CDD" id="cd00156">
    <property type="entry name" value="REC"/>
    <property type="match status" value="1"/>
</dbReference>
<dbReference type="PANTHER" id="PTHR44591">
    <property type="entry name" value="STRESS RESPONSE REGULATOR PROTEIN 1"/>
    <property type="match status" value="1"/>
</dbReference>
<name>I4C0U2_DESTA</name>
<evidence type="ECO:0000256" key="2">
    <source>
        <dbReference type="PROSITE-ProRule" id="PRU00169"/>
    </source>
</evidence>
<dbReference type="OrthoDB" id="9794815at2"/>
<dbReference type="PANTHER" id="PTHR44591:SF23">
    <property type="entry name" value="CHEY SUBFAMILY"/>
    <property type="match status" value="1"/>
</dbReference>
<evidence type="ECO:0000259" key="3">
    <source>
        <dbReference type="PROSITE" id="PS50110"/>
    </source>
</evidence>
<organism evidence="4 5">
    <name type="scientific">Desulfomonile tiedjei (strain ATCC 49306 / DSM 6799 / DCB-1)</name>
    <dbReference type="NCBI Taxonomy" id="706587"/>
    <lineage>
        <taxon>Bacteria</taxon>
        <taxon>Pseudomonadati</taxon>
        <taxon>Thermodesulfobacteriota</taxon>
        <taxon>Desulfomonilia</taxon>
        <taxon>Desulfomonilales</taxon>
        <taxon>Desulfomonilaceae</taxon>
        <taxon>Desulfomonile</taxon>
    </lineage>
</organism>
<accession>I4C0U2</accession>
<sequence>MVQPRILIIDDDPNILELYSRLLKKHGYDTVEARDGKIGMRLYRENPTDLIITDVVMPEKEGIEVIRELRRDFADAKIIAISGGGLATSGSVCLQIADRLGACRTFTKPVSTSELLEAVQELLEN</sequence>
<dbReference type="Gene3D" id="3.40.50.2300">
    <property type="match status" value="1"/>
</dbReference>
<dbReference type="Pfam" id="PF00072">
    <property type="entry name" value="Response_reg"/>
    <property type="match status" value="1"/>
</dbReference>
<protein>
    <submittedName>
        <fullName evidence="4">Response regulator with CheY-like receiver, AAA-type ATPase, and DNA-binding domains</fullName>
    </submittedName>
</protein>
<dbReference type="GO" id="GO:0003677">
    <property type="term" value="F:DNA binding"/>
    <property type="evidence" value="ECO:0007669"/>
    <property type="project" value="UniProtKB-KW"/>
</dbReference>
<reference evidence="5" key="1">
    <citation type="submission" date="2012-06" db="EMBL/GenBank/DDBJ databases">
        <title>Complete sequence of chromosome of Desulfomonile tiedjei DSM 6799.</title>
        <authorList>
            <person name="Lucas S."/>
            <person name="Copeland A."/>
            <person name="Lapidus A."/>
            <person name="Glavina del Rio T."/>
            <person name="Dalin E."/>
            <person name="Tice H."/>
            <person name="Bruce D."/>
            <person name="Goodwin L."/>
            <person name="Pitluck S."/>
            <person name="Peters L."/>
            <person name="Ovchinnikova G."/>
            <person name="Zeytun A."/>
            <person name="Lu M."/>
            <person name="Kyrpides N."/>
            <person name="Mavromatis K."/>
            <person name="Ivanova N."/>
            <person name="Brettin T."/>
            <person name="Detter J.C."/>
            <person name="Han C."/>
            <person name="Larimer F."/>
            <person name="Land M."/>
            <person name="Hauser L."/>
            <person name="Markowitz V."/>
            <person name="Cheng J.-F."/>
            <person name="Hugenholtz P."/>
            <person name="Woyke T."/>
            <person name="Wu D."/>
            <person name="Spring S."/>
            <person name="Schroeder M."/>
            <person name="Brambilla E."/>
            <person name="Klenk H.-P."/>
            <person name="Eisen J.A."/>
        </authorList>
    </citation>
    <scope>NUCLEOTIDE SEQUENCE [LARGE SCALE GENOMIC DNA]</scope>
    <source>
        <strain evidence="5">ATCC 49306 / DSM 6799 / DCB-1</strain>
    </source>
</reference>
<proteinExistence type="predicted"/>
<dbReference type="EMBL" id="CP003360">
    <property type="protein sequence ID" value="AFM23183.1"/>
    <property type="molecule type" value="Genomic_DNA"/>
</dbReference>
<dbReference type="HOGENOM" id="CLU_000445_69_8_7"/>
<dbReference type="RefSeq" id="WP_014808342.1">
    <property type="nucleotide sequence ID" value="NC_018025.1"/>
</dbReference>
<dbReference type="GO" id="GO:0000160">
    <property type="term" value="P:phosphorelay signal transduction system"/>
    <property type="evidence" value="ECO:0007669"/>
    <property type="project" value="InterPro"/>
</dbReference>
<feature type="modified residue" description="4-aspartylphosphate" evidence="2">
    <location>
        <position position="54"/>
    </location>
</feature>